<proteinExistence type="predicted"/>
<gene>
    <name evidence="1" type="ORF">HAHE_39100</name>
</gene>
<accession>A0ABM7RRD8</accession>
<organism evidence="1 2">
    <name type="scientific">Haloferula helveola</name>
    <dbReference type="NCBI Taxonomy" id="490095"/>
    <lineage>
        <taxon>Bacteria</taxon>
        <taxon>Pseudomonadati</taxon>
        <taxon>Verrucomicrobiota</taxon>
        <taxon>Verrucomicrobiia</taxon>
        <taxon>Verrucomicrobiales</taxon>
        <taxon>Verrucomicrobiaceae</taxon>
        <taxon>Haloferula</taxon>
    </lineage>
</organism>
<keyword evidence="2" id="KW-1185">Reference proteome</keyword>
<sequence length="227" mass="24742">MRRLLPLLLLPATAVAQDDDELTYGIEVLTGFRSEFIDRGFSLSQGLVEVQLGAEVALSDEWLLEIGGWYGTGTGSGDFEAASAFFGIVYEAESWDAGMDLSLSSYDHRIFDDGVAVGPFYNWYPNDDWRIGGAFQYDSGASGWYGKVEAAWSKPTGDDSFITLLGGISGTSGFYGRSGANDLFARLSWTYGVNRHVAFTPFVGTSVALDSDASTRLYAGLWFEVNF</sequence>
<name>A0ABM7RRD8_9BACT</name>
<evidence type="ECO:0000313" key="1">
    <source>
        <dbReference type="EMBL" id="BCX50002.1"/>
    </source>
</evidence>
<protein>
    <recommendedName>
        <fullName evidence="3">MetA-pathway of phenol degradation</fullName>
    </recommendedName>
</protein>
<evidence type="ECO:0008006" key="3">
    <source>
        <dbReference type="Google" id="ProtNLM"/>
    </source>
</evidence>
<dbReference type="RefSeq" id="WP_338686876.1">
    <property type="nucleotide sequence ID" value="NZ_AP024702.1"/>
</dbReference>
<evidence type="ECO:0000313" key="2">
    <source>
        <dbReference type="Proteomes" id="UP001374893"/>
    </source>
</evidence>
<dbReference type="EMBL" id="AP024702">
    <property type="protein sequence ID" value="BCX50002.1"/>
    <property type="molecule type" value="Genomic_DNA"/>
</dbReference>
<dbReference type="Proteomes" id="UP001374893">
    <property type="component" value="Chromosome"/>
</dbReference>
<reference evidence="1 2" key="1">
    <citation type="submission" date="2021-06" db="EMBL/GenBank/DDBJ databases">
        <title>Complete genome of Haloferula helveola possessing various polysaccharide degrading enzymes.</title>
        <authorList>
            <person name="Takami H."/>
            <person name="Huang C."/>
            <person name="Hamasaki K."/>
        </authorList>
    </citation>
    <scope>NUCLEOTIDE SEQUENCE [LARGE SCALE GENOMIC DNA]</scope>
    <source>
        <strain evidence="1 2">CN-1</strain>
    </source>
</reference>